<name>A0ABR2QYB2_9ROSI</name>
<keyword evidence="6" id="KW-1185">Reference proteome</keyword>
<dbReference type="Pfam" id="PF05911">
    <property type="entry name" value="FPP"/>
    <property type="match status" value="1"/>
</dbReference>
<dbReference type="Proteomes" id="UP001396334">
    <property type="component" value="Unassembled WGS sequence"/>
</dbReference>
<dbReference type="EMBL" id="JBBPBN010000030">
    <property type="protein sequence ID" value="KAK9005702.1"/>
    <property type="molecule type" value="Genomic_DNA"/>
</dbReference>
<evidence type="ECO:0000313" key="5">
    <source>
        <dbReference type="EMBL" id="KAK9005702.1"/>
    </source>
</evidence>
<comment type="similarity">
    <text evidence="1">Belongs to the FPP family.</text>
</comment>
<proteinExistence type="inferred from homology"/>
<dbReference type="PANTHER" id="PTHR31580:SF5">
    <property type="entry name" value="FILAMENT-LIKE PLANT PROTEIN 1-RELATED"/>
    <property type="match status" value="1"/>
</dbReference>
<feature type="region of interest" description="Disordered" evidence="4">
    <location>
        <begin position="1"/>
        <end position="75"/>
    </location>
</feature>
<sequence length="235" mass="26323">MLTNEERRHSHNFIDNPLGIKKSSEISPSDTESFPSISSNSERYSDDQEAIRASPNNNTQPFGASSKASANSEDVNDGIKSLTEKLSAALVHVSAKEAKNGVVELKQKLEDAVQQSSALEDRVSRLDGALKECVKQLRQAREKQEQKVVEAVTKTTRDLETTKFELESRLLEFQNKAESVNFTPDLWHKIEALEKENSALKLELSSYLEEMEFRTVERDLSSQAAETASKQHLKA</sequence>
<evidence type="ECO:0000256" key="4">
    <source>
        <dbReference type="SAM" id="MobiDB-lite"/>
    </source>
</evidence>
<evidence type="ECO:0000313" key="6">
    <source>
        <dbReference type="Proteomes" id="UP001396334"/>
    </source>
</evidence>
<accession>A0ABR2QYB2</accession>
<keyword evidence="2 3" id="KW-0175">Coiled coil</keyword>
<feature type="compositionally biased region" description="Polar residues" evidence="4">
    <location>
        <begin position="25"/>
        <end position="42"/>
    </location>
</feature>
<protein>
    <submittedName>
        <fullName evidence="5">Uncharacterized protein</fullName>
    </submittedName>
</protein>
<evidence type="ECO:0000256" key="2">
    <source>
        <dbReference type="ARBA" id="ARBA00023054"/>
    </source>
</evidence>
<feature type="coiled-coil region" evidence="3">
    <location>
        <begin position="95"/>
        <end position="154"/>
    </location>
</feature>
<dbReference type="PANTHER" id="PTHR31580">
    <property type="entry name" value="FILAMENT-LIKE PLANT PROTEIN 4"/>
    <property type="match status" value="1"/>
</dbReference>
<evidence type="ECO:0000256" key="1">
    <source>
        <dbReference type="ARBA" id="ARBA00005921"/>
    </source>
</evidence>
<evidence type="ECO:0000256" key="3">
    <source>
        <dbReference type="SAM" id="Coils"/>
    </source>
</evidence>
<dbReference type="InterPro" id="IPR008587">
    <property type="entry name" value="FPP_plant"/>
</dbReference>
<feature type="compositionally biased region" description="Polar residues" evidence="4">
    <location>
        <begin position="54"/>
        <end position="73"/>
    </location>
</feature>
<comment type="caution">
    <text evidence="5">The sequence shown here is derived from an EMBL/GenBank/DDBJ whole genome shotgun (WGS) entry which is preliminary data.</text>
</comment>
<reference evidence="5 6" key="1">
    <citation type="journal article" date="2024" name="G3 (Bethesda)">
        <title>Genome assembly of Hibiscus sabdariffa L. provides insights into metabolisms of medicinal natural products.</title>
        <authorList>
            <person name="Kim T."/>
        </authorList>
    </citation>
    <scope>NUCLEOTIDE SEQUENCE [LARGE SCALE GENOMIC DNA]</scope>
    <source>
        <strain evidence="5">TK-2024</strain>
        <tissue evidence="5">Old leaves</tissue>
    </source>
</reference>
<organism evidence="5 6">
    <name type="scientific">Hibiscus sabdariffa</name>
    <name type="common">roselle</name>
    <dbReference type="NCBI Taxonomy" id="183260"/>
    <lineage>
        <taxon>Eukaryota</taxon>
        <taxon>Viridiplantae</taxon>
        <taxon>Streptophyta</taxon>
        <taxon>Embryophyta</taxon>
        <taxon>Tracheophyta</taxon>
        <taxon>Spermatophyta</taxon>
        <taxon>Magnoliopsida</taxon>
        <taxon>eudicotyledons</taxon>
        <taxon>Gunneridae</taxon>
        <taxon>Pentapetalae</taxon>
        <taxon>rosids</taxon>
        <taxon>malvids</taxon>
        <taxon>Malvales</taxon>
        <taxon>Malvaceae</taxon>
        <taxon>Malvoideae</taxon>
        <taxon>Hibiscus</taxon>
    </lineage>
</organism>
<gene>
    <name evidence="5" type="ORF">V6N11_043125</name>
</gene>